<feature type="chain" id="PRO_5003260478" description="Phytocyanin domain-containing protein" evidence="1">
    <location>
        <begin position="17"/>
        <end position="314"/>
    </location>
</feature>
<keyword evidence="1" id="KW-0732">Signal</keyword>
<feature type="signal peptide" evidence="1">
    <location>
        <begin position="1"/>
        <end position="16"/>
    </location>
</feature>
<dbReference type="InterPro" id="IPR008972">
    <property type="entry name" value="Cupredoxin"/>
</dbReference>
<keyword evidence="3" id="KW-1185">Reference proteome</keyword>
<evidence type="ECO:0008006" key="4">
    <source>
        <dbReference type="Google" id="ProtNLM"/>
    </source>
</evidence>
<dbReference type="RefSeq" id="XP_009032683.1">
    <property type="nucleotide sequence ID" value="XM_009034435.1"/>
</dbReference>
<evidence type="ECO:0000256" key="1">
    <source>
        <dbReference type="SAM" id="SignalP"/>
    </source>
</evidence>
<gene>
    <name evidence="2" type="ORF">AURANDRAFT_60645</name>
</gene>
<dbReference type="KEGG" id="aaf:AURANDRAFT_60645"/>
<protein>
    <recommendedName>
        <fullName evidence="4">Phytocyanin domain-containing protein</fullName>
    </recommendedName>
</protein>
<dbReference type="Proteomes" id="UP000002729">
    <property type="component" value="Unassembled WGS sequence"/>
</dbReference>
<organism evidence="3">
    <name type="scientific">Aureococcus anophagefferens</name>
    <name type="common">Harmful bloom alga</name>
    <dbReference type="NCBI Taxonomy" id="44056"/>
    <lineage>
        <taxon>Eukaryota</taxon>
        <taxon>Sar</taxon>
        <taxon>Stramenopiles</taxon>
        <taxon>Ochrophyta</taxon>
        <taxon>Pelagophyceae</taxon>
        <taxon>Pelagomonadales</taxon>
        <taxon>Pelagomonadaceae</taxon>
        <taxon>Aureococcus</taxon>
    </lineage>
</organism>
<dbReference type="InParanoid" id="F0XVU9"/>
<name>F0XVU9_AURAN</name>
<evidence type="ECO:0000313" key="3">
    <source>
        <dbReference type="Proteomes" id="UP000002729"/>
    </source>
</evidence>
<dbReference type="OrthoDB" id="206968at2759"/>
<dbReference type="Gene3D" id="2.60.40.420">
    <property type="entry name" value="Cupredoxins - blue copper proteins"/>
    <property type="match status" value="1"/>
</dbReference>
<dbReference type="AlphaFoldDB" id="F0XVU9"/>
<evidence type="ECO:0000313" key="2">
    <source>
        <dbReference type="EMBL" id="EGB13082.1"/>
    </source>
</evidence>
<dbReference type="GeneID" id="20223097"/>
<accession>F0XVU9</accession>
<reference evidence="2 3" key="1">
    <citation type="journal article" date="2011" name="Proc. Natl. Acad. Sci. U.S.A.">
        <title>Niche of harmful alga Aureococcus anophagefferens revealed through ecogenomics.</title>
        <authorList>
            <person name="Gobler C.J."/>
            <person name="Berry D.L."/>
            <person name="Dyhrman S.T."/>
            <person name="Wilhelm S.W."/>
            <person name="Salamov A."/>
            <person name="Lobanov A.V."/>
            <person name="Zhang Y."/>
            <person name="Collier J.L."/>
            <person name="Wurch L.L."/>
            <person name="Kustka A.B."/>
            <person name="Dill B.D."/>
            <person name="Shah M."/>
            <person name="VerBerkmoes N.C."/>
            <person name="Kuo A."/>
            <person name="Terry A."/>
            <person name="Pangilinan J."/>
            <person name="Lindquist E.A."/>
            <person name="Lucas S."/>
            <person name="Paulsen I.T."/>
            <person name="Hattenrath-Lehmann T.K."/>
            <person name="Talmage S.C."/>
            <person name="Walker E.A."/>
            <person name="Koch F."/>
            <person name="Burson A.M."/>
            <person name="Marcoval M.A."/>
            <person name="Tang Y.Z."/>
            <person name="Lecleir G.R."/>
            <person name="Coyne K.J."/>
            <person name="Berg G.M."/>
            <person name="Bertrand E.M."/>
            <person name="Saito M.A."/>
            <person name="Gladyshev V.N."/>
            <person name="Grigoriev I.V."/>
        </authorList>
    </citation>
    <scope>NUCLEOTIDE SEQUENCE [LARGE SCALE GENOMIC DNA]</scope>
    <source>
        <strain evidence="3">CCMP 1984</strain>
    </source>
</reference>
<dbReference type="EMBL" id="GL833120">
    <property type="protein sequence ID" value="EGB13082.1"/>
    <property type="molecule type" value="Genomic_DNA"/>
</dbReference>
<proteinExistence type="predicted"/>
<sequence>MARRIVLSALATSLSAASTTTIDWNAQFSADPKTTTVDADADLVFSWSGGHDVWIMADEFSYEECDFSGGTNLGSSSGVEVSAQPGETVYYSCSVGSHCAAGQKVAVTWESASGAAPAPTAGPAPSPTAAAVSCADDESWYKKNAPAKDCAWVANLPEDRCGAKGDDSQAWQSCPVVGFYYNRASVIGEDGSLAYEACPSATRRCYYDGYDDSETWAKRDQPWKDCAWAAEAMSRCIAIGEDGSYGFESCQAACLIGKYADSESGDDDAWAKKNSPSKDCAWVANDAPARCSVKGEDDSWAFQSCPDACTIVNL</sequence>
<dbReference type="SUPFAM" id="SSF49503">
    <property type="entry name" value="Cupredoxins"/>
    <property type="match status" value="1"/>
</dbReference>